<keyword evidence="5" id="KW-1185">Reference proteome</keyword>
<dbReference type="GO" id="GO:0042732">
    <property type="term" value="P:D-xylose metabolic process"/>
    <property type="evidence" value="ECO:0007669"/>
    <property type="project" value="UniProtKB-KW"/>
</dbReference>
<evidence type="ECO:0000256" key="3">
    <source>
        <dbReference type="ARBA" id="ARBA00022629"/>
    </source>
</evidence>
<dbReference type="SUPFAM" id="SSF53067">
    <property type="entry name" value="Actin-like ATPase domain"/>
    <property type="match status" value="1"/>
</dbReference>
<dbReference type="AlphaFoldDB" id="A0A9J6NWT5"/>
<dbReference type="PANTHER" id="PTHR18964">
    <property type="entry name" value="ROK (REPRESSOR, ORF, KINASE) FAMILY"/>
    <property type="match status" value="1"/>
</dbReference>
<dbReference type="InterPro" id="IPR043129">
    <property type="entry name" value="ATPase_NBD"/>
</dbReference>
<dbReference type="InterPro" id="IPR000600">
    <property type="entry name" value="ROK"/>
</dbReference>
<keyword evidence="3" id="KW-0119">Carbohydrate metabolism</keyword>
<dbReference type="RefSeq" id="WP_250857238.1">
    <property type="nucleotide sequence ID" value="NZ_JAGSOJ010000001.1"/>
</dbReference>
<comment type="function">
    <text evidence="1">Transcriptional repressor of xylose-utilizing enzymes.</text>
</comment>
<name>A0A9J6NWT5_9CLOT</name>
<dbReference type="PANTHER" id="PTHR18964:SF149">
    <property type="entry name" value="BIFUNCTIONAL UDP-N-ACETYLGLUCOSAMINE 2-EPIMERASE_N-ACETYLMANNOSAMINE KINASE"/>
    <property type="match status" value="1"/>
</dbReference>
<evidence type="ECO:0000313" key="5">
    <source>
        <dbReference type="Proteomes" id="UP001056429"/>
    </source>
</evidence>
<dbReference type="InterPro" id="IPR036390">
    <property type="entry name" value="WH_DNA-bd_sf"/>
</dbReference>
<evidence type="ECO:0000256" key="1">
    <source>
        <dbReference type="ARBA" id="ARBA00002486"/>
    </source>
</evidence>
<comment type="caution">
    <text evidence="4">The sequence shown here is derived from an EMBL/GenBank/DDBJ whole genome shotgun (WGS) entry which is preliminary data.</text>
</comment>
<dbReference type="InterPro" id="IPR049874">
    <property type="entry name" value="ROK_cs"/>
</dbReference>
<evidence type="ECO:0000313" key="4">
    <source>
        <dbReference type="EMBL" id="MCM1988369.1"/>
    </source>
</evidence>
<sequence>MKIINRADKNLIKKINTNSILKTIRERGPISRADISKIVALNPATVSSNVSDLLDKKIIREVGIGESSGGRKPILLELNSSENYIIGVDMGIKKVTTALVDINGNVINKVILQFSEEKDFDSIGETLKESIYKVVEGYDDNFQKTIGIGMGIHGLVESENGISIYAPAFNWHDINIVDIFQKEFNKTVIIENDTRAMALGEKWFGATKDSKNFILLNIGTGIGAGIYLNGDLYKGNNFGAGEIGHVSMTNEKIKCKCGKYGCFESIASGEGIVNRFESKIKSGRKSSILNKMDISNISSLDIYKEALNGDQLSIEILKETGRYIGTGISMVVNILNPDSIILAGGVSRAREFIYEEIQKTVFEKSMNHNLNNIYIGETSLKQDAGIIGAATLVIRDLFSI</sequence>
<keyword evidence="3" id="KW-0859">Xylose metabolism</keyword>
<protein>
    <submittedName>
        <fullName evidence="4">ROK family transcriptional regulator</fullName>
    </submittedName>
</protein>
<reference evidence="4" key="2">
    <citation type="submission" date="2021-04" db="EMBL/GenBank/DDBJ databases">
        <authorList>
            <person name="Dong X."/>
        </authorList>
    </citation>
    <scope>NUCLEOTIDE SEQUENCE</scope>
    <source>
        <strain evidence="4">ZWT</strain>
    </source>
</reference>
<organism evidence="4 5">
    <name type="scientific">Oceanirhabdus seepicola</name>
    <dbReference type="NCBI Taxonomy" id="2828781"/>
    <lineage>
        <taxon>Bacteria</taxon>
        <taxon>Bacillati</taxon>
        <taxon>Bacillota</taxon>
        <taxon>Clostridia</taxon>
        <taxon>Eubacteriales</taxon>
        <taxon>Clostridiaceae</taxon>
        <taxon>Oceanirhabdus</taxon>
    </lineage>
</organism>
<comment type="similarity">
    <text evidence="2">Belongs to the ROK (NagC/XylR) family.</text>
</comment>
<dbReference type="Gene3D" id="1.10.10.10">
    <property type="entry name" value="Winged helix-like DNA-binding domain superfamily/Winged helix DNA-binding domain"/>
    <property type="match status" value="1"/>
</dbReference>
<dbReference type="Proteomes" id="UP001056429">
    <property type="component" value="Unassembled WGS sequence"/>
</dbReference>
<proteinExistence type="inferred from homology"/>
<dbReference type="PROSITE" id="PS01125">
    <property type="entry name" value="ROK"/>
    <property type="match status" value="1"/>
</dbReference>
<dbReference type="InterPro" id="IPR036388">
    <property type="entry name" value="WH-like_DNA-bd_sf"/>
</dbReference>
<dbReference type="EMBL" id="JAGSOJ010000001">
    <property type="protein sequence ID" value="MCM1988369.1"/>
    <property type="molecule type" value="Genomic_DNA"/>
</dbReference>
<dbReference type="Pfam" id="PF13412">
    <property type="entry name" value="HTH_24"/>
    <property type="match status" value="1"/>
</dbReference>
<gene>
    <name evidence="4" type="ORF">KDK92_01345</name>
</gene>
<reference evidence="4" key="1">
    <citation type="journal article" date="2021" name="mSystems">
        <title>Bacteria and Archaea Synergistically Convert Glycine Betaine to Biogenic Methane in the Formosa Cold Seep of the South China Sea.</title>
        <authorList>
            <person name="Li L."/>
            <person name="Zhang W."/>
            <person name="Zhang S."/>
            <person name="Song L."/>
            <person name="Sun Q."/>
            <person name="Zhang H."/>
            <person name="Xiang H."/>
            <person name="Dong X."/>
        </authorList>
    </citation>
    <scope>NUCLEOTIDE SEQUENCE</scope>
    <source>
        <strain evidence="4">ZWT</strain>
    </source>
</reference>
<accession>A0A9J6NWT5</accession>
<dbReference type="SUPFAM" id="SSF46785">
    <property type="entry name" value="Winged helix' DNA-binding domain"/>
    <property type="match status" value="1"/>
</dbReference>
<dbReference type="Pfam" id="PF00480">
    <property type="entry name" value="ROK"/>
    <property type="match status" value="1"/>
</dbReference>
<evidence type="ECO:0000256" key="2">
    <source>
        <dbReference type="ARBA" id="ARBA00006479"/>
    </source>
</evidence>
<dbReference type="Gene3D" id="3.30.420.40">
    <property type="match status" value="2"/>
</dbReference>